<dbReference type="EMBL" id="JBHTMX010000004">
    <property type="protein sequence ID" value="MFD1330697.1"/>
    <property type="molecule type" value="Genomic_DNA"/>
</dbReference>
<keyword evidence="3" id="KW-0560">Oxidoreductase</keyword>
<dbReference type="Pfam" id="PF00296">
    <property type="entry name" value="Bac_luciferase"/>
    <property type="match status" value="1"/>
</dbReference>
<keyword evidence="1" id="KW-0285">Flavoprotein</keyword>
<organism evidence="6 7">
    <name type="scientific">Methylopila musalis</name>
    <dbReference type="NCBI Taxonomy" id="1134781"/>
    <lineage>
        <taxon>Bacteria</taxon>
        <taxon>Pseudomonadati</taxon>
        <taxon>Pseudomonadota</taxon>
        <taxon>Alphaproteobacteria</taxon>
        <taxon>Hyphomicrobiales</taxon>
        <taxon>Methylopilaceae</taxon>
        <taxon>Methylopila</taxon>
    </lineage>
</organism>
<sequence>MPVGYRGRQIEIHTINTRTSDPEVYWRDFSALVRLTEQSGFDGMLCFSANETLIDPWLAAHYLIMNSRRLTPIVAVNPIYMHPYAAAKMVSSFAYMHGRRAALNLITGTAQRDREVLHDAIEHDDRYARLTEYAEIVQALLTQPRLTDFRGRHYDLTQAIILPQPPEPLRPTFLVAGHSPAAEATAQAVGAVRLRMLAPELEDGLPSAASGLGAHFGVVARETEEEAWAAARRRYPDAPELEGMLEFVMDESDSAWKRILYERVIARGAARPGYWLEPFGQLRADCPYFVGSYEAAAASLAAHVERGVDWFILDLPPEEDEFVHAAKAFAMAFERLGIDRAEAA</sequence>
<accession>A0ABW3Z3D6</accession>
<dbReference type="SUPFAM" id="SSF51679">
    <property type="entry name" value="Bacterial luciferase-like"/>
    <property type="match status" value="1"/>
</dbReference>
<dbReference type="Gene3D" id="3.20.20.30">
    <property type="entry name" value="Luciferase-like domain"/>
    <property type="match status" value="1"/>
</dbReference>
<dbReference type="PANTHER" id="PTHR42847:SF4">
    <property type="entry name" value="ALKANESULFONATE MONOOXYGENASE-RELATED"/>
    <property type="match status" value="1"/>
</dbReference>
<evidence type="ECO:0000313" key="7">
    <source>
        <dbReference type="Proteomes" id="UP001597171"/>
    </source>
</evidence>
<keyword evidence="7" id="KW-1185">Reference proteome</keyword>
<dbReference type="RefSeq" id="WP_378773878.1">
    <property type="nucleotide sequence ID" value="NZ_JBHTMX010000004.1"/>
</dbReference>
<dbReference type="InterPro" id="IPR011251">
    <property type="entry name" value="Luciferase-like_dom"/>
</dbReference>
<dbReference type="InterPro" id="IPR050172">
    <property type="entry name" value="SsuD_RutA_monooxygenase"/>
</dbReference>
<evidence type="ECO:0000259" key="5">
    <source>
        <dbReference type="Pfam" id="PF00296"/>
    </source>
</evidence>
<evidence type="ECO:0000256" key="2">
    <source>
        <dbReference type="ARBA" id="ARBA00022643"/>
    </source>
</evidence>
<reference evidence="7" key="1">
    <citation type="journal article" date="2019" name="Int. J. Syst. Evol. Microbiol.">
        <title>The Global Catalogue of Microorganisms (GCM) 10K type strain sequencing project: providing services to taxonomists for standard genome sequencing and annotation.</title>
        <authorList>
            <consortium name="The Broad Institute Genomics Platform"/>
            <consortium name="The Broad Institute Genome Sequencing Center for Infectious Disease"/>
            <person name="Wu L."/>
            <person name="Ma J."/>
        </authorList>
    </citation>
    <scope>NUCLEOTIDE SEQUENCE [LARGE SCALE GENOMIC DNA]</scope>
    <source>
        <strain evidence="7">CCUG 61696</strain>
    </source>
</reference>
<dbReference type="InterPro" id="IPR036661">
    <property type="entry name" value="Luciferase-like_sf"/>
</dbReference>
<dbReference type="Proteomes" id="UP001597171">
    <property type="component" value="Unassembled WGS sequence"/>
</dbReference>
<evidence type="ECO:0000256" key="1">
    <source>
        <dbReference type="ARBA" id="ARBA00022630"/>
    </source>
</evidence>
<comment type="caution">
    <text evidence="6">The sequence shown here is derived from an EMBL/GenBank/DDBJ whole genome shotgun (WGS) entry which is preliminary data.</text>
</comment>
<name>A0ABW3Z3D6_9HYPH</name>
<evidence type="ECO:0000313" key="6">
    <source>
        <dbReference type="EMBL" id="MFD1330697.1"/>
    </source>
</evidence>
<gene>
    <name evidence="6" type="ORF">ACFQ4O_01640</name>
</gene>
<dbReference type="PANTHER" id="PTHR42847">
    <property type="entry name" value="ALKANESULFONATE MONOOXYGENASE"/>
    <property type="match status" value="1"/>
</dbReference>
<keyword evidence="2" id="KW-0288">FMN</keyword>
<evidence type="ECO:0000256" key="3">
    <source>
        <dbReference type="ARBA" id="ARBA00023002"/>
    </source>
</evidence>
<protein>
    <submittedName>
        <fullName evidence="6">LLM class flavin-dependent oxidoreductase</fullName>
    </submittedName>
</protein>
<feature type="domain" description="Luciferase-like" evidence="5">
    <location>
        <begin position="20"/>
        <end position="309"/>
    </location>
</feature>
<keyword evidence="4" id="KW-0503">Monooxygenase</keyword>
<proteinExistence type="predicted"/>
<evidence type="ECO:0000256" key="4">
    <source>
        <dbReference type="ARBA" id="ARBA00023033"/>
    </source>
</evidence>